<feature type="region of interest" description="Disordered" evidence="8">
    <location>
        <begin position="410"/>
        <end position="430"/>
    </location>
</feature>
<dbReference type="PROSITE" id="PS00108">
    <property type="entry name" value="PROTEIN_KINASE_ST"/>
    <property type="match status" value="1"/>
</dbReference>
<dbReference type="SMART" id="SM00220">
    <property type="entry name" value="S_TKc"/>
    <property type="match status" value="1"/>
</dbReference>
<dbReference type="Gene3D" id="2.60.120.560">
    <property type="entry name" value="Exo-inulinase, domain 1"/>
    <property type="match status" value="1"/>
</dbReference>
<keyword evidence="9" id="KW-0472">Membrane</keyword>
<evidence type="ECO:0000313" key="11">
    <source>
        <dbReference type="EMBL" id="PJF37316.1"/>
    </source>
</evidence>
<evidence type="ECO:0000256" key="3">
    <source>
        <dbReference type="ARBA" id="ARBA00022679"/>
    </source>
</evidence>
<protein>
    <recommendedName>
        <fullName evidence="1">non-specific serine/threonine protein kinase</fullName>
        <ecNumber evidence="1">2.7.11.1</ecNumber>
    </recommendedName>
</protein>
<keyword evidence="4 7" id="KW-0547">Nucleotide-binding</keyword>
<feature type="region of interest" description="Disordered" evidence="8">
    <location>
        <begin position="291"/>
        <end position="322"/>
    </location>
</feature>
<feature type="compositionally biased region" description="Low complexity" evidence="8">
    <location>
        <begin position="410"/>
        <end position="425"/>
    </location>
</feature>
<dbReference type="PROSITE" id="PS00107">
    <property type="entry name" value="PROTEIN_KINASE_ATP"/>
    <property type="match status" value="1"/>
</dbReference>
<dbReference type="Gene3D" id="3.30.200.20">
    <property type="entry name" value="Phosphorylase Kinase, domain 1"/>
    <property type="match status" value="1"/>
</dbReference>
<dbReference type="Gene3D" id="1.10.510.10">
    <property type="entry name" value="Transferase(Phosphotransferase) domain 1"/>
    <property type="match status" value="1"/>
</dbReference>
<keyword evidence="2" id="KW-0723">Serine/threonine-protein kinase</keyword>
<dbReference type="CDD" id="cd14014">
    <property type="entry name" value="STKc_PknB_like"/>
    <property type="match status" value="1"/>
</dbReference>
<dbReference type="PANTHER" id="PTHR43289:SF6">
    <property type="entry name" value="SERINE_THREONINE-PROTEIN KINASE NEKL-3"/>
    <property type="match status" value="1"/>
</dbReference>
<dbReference type="Proteomes" id="UP000229681">
    <property type="component" value="Unassembled WGS sequence"/>
</dbReference>
<dbReference type="EC" id="2.7.11.1" evidence="1"/>
<keyword evidence="9" id="KW-0812">Transmembrane</keyword>
<organism evidence="11 12">
    <name type="scientific">Candidatus Thermofonsia Clade 1 bacterium</name>
    <dbReference type="NCBI Taxonomy" id="2364210"/>
    <lineage>
        <taxon>Bacteria</taxon>
        <taxon>Bacillati</taxon>
        <taxon>Chloroflexota</taxon>
        <taxon>Candidatus Thermofontia</taxon>
        <taxon>Candidatus Thermofonsia Clade 1</taxon>
    </lineage>
</organism>
<dbReference type="EMBL" id="PGTM01000006">
    <property type="protein sequence ID" value="PJF37316.1"/>
    <property type="molecule type" value="Genomic_DNA"/>
</dbReference>
<proteinExistence type="predicted"/>
<evidence type="ECO:0000259" key="10">
    <source>
        <dbReference type="PROSITE" id="PS50011"/>
    </source>
</evidence>
<accession>A0A2M8PIF0</accession>
<keyword evidence="5" id="KW-0418">Kinase</keyword>
<feature type="domain" description="Protein kinase" evidence="10">
    <location>
        <begin position="12"/>
        <end position="269"/>
    </location>
</feature>
<evidence type="ECO:0000256" key="1">
    <source>
        <dbReference type="ARBA" id="ARBA00012513"/>
    </source>
</evidence>
<dbReference type="InterPro" id="IPR011009">
    <property type="entry name" value="Kinase-like_dom_sf"/>
</dbReference>
<dbReference type="Pfam" id="PF00069">
    <property type="entry name" value="Pkinase"/>
    <property type="match status" value="1"/>
</dbReference>
<evidence type="ECO:0000256" key="2">
    <source>
        <dbReference type="ARBA" id="ARBA00022527"/>
    </source>
</evidence>
<gene>
    <name evidence="11" type="ORF">CUN49_01030</name>
</gene>
<dbReference type="GO" id="GO:0005524">
    <property type="term" value="F:ATP binding"/>
    <property type="evidence" value="ECO:0007669"/>
    <property type="project" value="UniProtKB-UniRule"/>
</dbReference>
<dbReference type="FunFam" id="1.10.510.10:FF:000021">
    <property type="entry name" value="Serine/threonine protein kinase"/>
    <property type="match status" value="1"/>
</dbReference>
<evidence type="ECO:0000256" key="6">
    <source>
        <dbReference type="ARBA" id="ARBA00022840"/>
    </source>
</evidence>
<evidence type="ECO:0000256" key="7">
    <source>
        <dbReference type="PROSITE-ProRule" id="PRU10141"/>
    </source>
</evidence>
<evidence type="ECO:0000256" key="8">
    <source>
        <dbReference type="SAM" id="MobiDB-lite"/>
    </source>
</evidence>
<evidence type="ECO:0000256" key="9">
    <source>
        <dbReference type="SAM" id="Phobius"/>
    </source>
</evidence>
<dbReference type="GO" id="GO:0004674">
    <property type="term" value="F:protein serine/threonine kinase activity"/>
    <property type="evidence" value="ECO:0007669"/>
    <property type="project" value="UniProtKB-KW"/>
</dbReference>
<dbReference type="AlphaFoldDB" id="A0A2M8PIF0"/>
<dbReference type="InterPro" id="IPR017441">
    <property type="entry name" value="Protein_kinase_ATP_BS"/>
</dbReference>
<sequence>MKNLVGQTLGQFQLLEIIGEGGMATVYRAHQHTMGRDVAVKVIQPSEADREEFFARFDREARVVASLSHAHILKVFDYGVVGDLAYLAMELLRGGSLEDRIAQGPLPIPEIAAILSQIAPALDYAHQRGIIHRDLKPQNILFDEAGNLFLTDFGIIKLQGDSQALTRKDAVIGTPAYISPEQWEGIEIDRRADIYALGITTYQMLTGRLPFAGTSLYETMQLHLRQLPPPLSAYRAGLPASIQAVMNKVLAKRREDRYITTSEFANSFAHAASEWKGEPAADPMADTSAGITAHGAPTVLSSPTPSRQALSSAHTPDHEATQPLSLSDLDATMPFPIGNAPPTPPQPTLLAEPVSVPPRRAFSVPLSTLALGTVLIVVVLFLILVSLGSEPFSAADQTATAVAQALLSQTPSQTPTETPTITPSATLPPDLAVPVTPTEAVAASLTFTPSPRPSQTPTQASTPTLALVVVLTETPTPTRTPTETLTFTPSATFTATITPSFTPTPPPTFTPTFTATATATNTSTPTPDFAGTEAAIQTATLRSFEVAAQRAAARAVPAFEPRSGVLRHTTRQAAETERANVQFRDLVVEALFSNPFGIDEGRWDYGFFFRDEGENRQYRLSVISDGRWRLTLRNLGQSTVVQEGILASLNTAADGTNLLRLVVQDDRAWFFVNSQFVAQLDVSAKRVPGDVQIVTGVFAGNKINGRATRYSGFVVSQIK</sequence>
<keyword evidence="3" id="KW-0808">Transferase</keyword>
<dbReference type="InterPro" id="IPR000719">
    <property type="entry name" value="Prot_kinase_dom"/>
</dbReference>
<name>A0A2M8PIF0_9CHLR</name>
<dbReference type="SUPFAM" id="SSF56112">
    <property type="entry name" value="Protein kinase-like (PK-like)"/>
    <property type="match status" value="1"/>
</dbReference>
<evidence type="ECO:0000313" key="12">
    <source>
        <dbReference type="Proteomes" id="UP000229681"/>
    </source>
</evidence>
<feature type="binding site" evidence="7">
    <location>
        <position position="41"/>
    </location>
    <ligand>
        <name>ATP</name>
        <dbReference type="ChEBI" id="CHEBI:30616"/>
    </ligand>
</feature>
<dbReference type="InterPro" id="IPR008271">
    <property type="entry name" value="Ser/Thr_kinase_AS"/>
</dbReference>
<feature type="compositionally biased region" description="Polar residues" evidence="8">
    <location>
        <begin position="299"/>
        <end position="314"/>
    </location>
</feature>
<keyword evidence="9" id="KW-1133">Transmembrane helix</keyword>
<evidence type="ECO:0000256" key="5">
    <source>
        <dbReference type="ARBA" id="ARBA00022777"/>
    </source>
</evidence>
<feature type="transmembrane region" description="Helical" evidence="9">
    <location>
        <begin position="362"/>
        <end position="385"/>
    </location>
</feature>
<evidence type="ECO:0000256" key="4">
    <source>
        <dbReference type="ARBA" id="ARBA00022741"/>
    </source>
</evidence>
<dbReference type="PROSITE" id="PS50011">
    <property type="entry name" value="PROTEIN_KINASE_DOM"/>
    <property type="match status" value="1"/>
</dbReference>
<comment type="caution">
    <text evidence="11">The sequence shown here is derived from an EMBL/GenBank/DDBJ whole genome shotgun (WGS) entry which is preliminary data.</text>
</comment>
<dbReference type="PANTHER" id="PTHR43289">
    <property type="entry name" value="MITOGEN-ACTIVATED PROTEIN KINASE KINASE KINASE 20-RELATED"/>
    <property type="match status" value="1"/>
</dbReference>
<keyword evidence="6 7" id="KW-0067">ATP-binding</keyword>
<reference evidence="11 12" key="1">
    <citation type="submission" date="2017-11" db="EMBL/GenBank/DDBJ databases">
        <title>Evolution of Phototrophy in the Chloroflexi Phylum Driven by Horizontal Gene Transfer.</title>
        <authorList>
            <person name="Ward L.M."/>
            <person name="Hemp J."/>
            <person name="Shih P.M."/>
            <person name="Mcglynn S.E."/>
            <person name="Fischer W."/>
        </authorList>
    </citation>
    <scope>NUCLEOTIDE SEQUENCE [LARGE SCALE GENOMIC DNA]</scope>
    <source>
        <strain evidence="11">JP3_13</strain>
    </source>
</reference>